<keyword evidence="1" id="KW-0472">Membrane</keyword>
<evidence type="ECO:0000256" key="1">
    <source>
        <dbReference type="SAM" id="Phobius"/>
    </source>
</evidence>
<dbReference type="AlphaFoldDB" id="A0A1Q9CK20"/>
<accession>A0A1Q9CK20</accession>
<dbReference type="EMBL" id="LSRX01001127">
    <property type="protein sequence ID" value="OLP83273.1"/>
    <property type="molecule type" value="Genomic_DNA"/>
</dbReference>
<evidence type="ECO:0000313" key="3">
    <source>
        <dbReference type="Proteomes" id="UP000186817"/>
    </source>
</evidence>
<evidence type="ECO:0000313" key="2">
    <source>
        <dbReference type="EMBL" id="OLP83273.1"/>
    </source>
</evidence>
<evidence type="ECO:0008006" key="4">
    <source>
        <dbReference type="Google" id="ProtNLM"/>
    </source>
</evidence>
<protein>
    <recommendedName>
        <fullName evidence="4">Ion transport domain-containing protein</fullName>
    </recommendedName>
</protein>
<name>A0A1Q9CK20_SYMMI</name>
<comment type="caution">
    <text evidence="2">The sequence shown here is derived from an EMBL/GenBank/DDBJ whole genome shotgun (WGS) entry which is preliminary data.</text>
</comment>
<feature type="transmembrane region" description="Helical" evidence="1">
    <location>
        <begin position="25"/>
        <end position="58"/>
    </location>
</feature>
<sequence length="70" mass="7265">MGWGGGRGGVAVTELLADVGRDSGLIVAIFFSYVLIAAVTVMNLLIGVLCEVVTLVAAAEREELLIGFVQ</sequence>
<dbReference type="OrthoDB" id="437009at2759"/>
<keyword evidence="1" id="KW-1133">Transmembrane helix</keyword>
<proteinExistence type="predicted"/>
<organism evidence="2 3">
    <name type="scientific">Symbiodinium microadriaticum</name>
    <name type="common">Dinoflagellate</name>
    <name type="synonym">Zooxanthella microadriatica</name>
    <dbReference type="NCBI Taxonomy" id="2951"/>
    <lineage>
        <taxon>Eukaryota</taxon>
        <taxon>Sar</taxon>
        <taxon>Alveolata</taxon>
        <taxon>Dinophyceae</taxon>
        <taxon>Suessiales</taxon>
        <taxon>Symbiodiniaceae</taxon>
        <taxon>Symbiodinium</taxon>
    </lineage>
</organism>
<feature type="non-terminal residue" evidence="2">
    <location>
        <position position="70"/>
    </location>
</feature>
<reference evidence="2 3" key="1">
    <citation type="submission" date="2016-02" db="EMBL/GenBank/DDBJ databases">
        <title>Genome analysis of coral dinoflagellate symbionts highlights evolutionary adaptations to a symbiotic lifestyle.</title>
        <authorList>
            <person name="Aranda M."/>
            <person name="Li Y."/>
            <person name="Liew Y.J."/>
            <person name="Baumgarten S."/>
            <person name="Simakov O."/>
            <person name="Wilson M."/>
            <person name="Piel J."/>
            <person name="Ashoor H."/>
            <person name="Bougouffa S."/>
            <person name="Bajic V.B."/>
            <person name="Ryu T."/>
            <person name="Ravasi T."/>
            <person name="Bayer T."/>
            <person name="Micklem G."/>
            <person name="Kim H."/>
            <person name="Bhak J."/>
            <person name="Lajeunesse T.C."/>
            <person name="Voolstra C.R."/>
        </authorList>
    </citation>
    <scope>NUCLEOTIDE SEQUENCE [LARGE SCALE GENOMIC DNA]</scope>
    <source>
        <strain evidence="2 3">CCMP2467</strain>
    </source>
</reference>
<gene>
    <name evidence="2" type="ORF">AK812_SmicGene35969</name>
</gene>
<keyword evidence="1" id="KW-0812">Transmembrane</keyword>
<dbReference type="Proteomes" id="UP000186817">
    <property type="component" value="Unassembled WGS sequence"/>
</dbReference>
<keyword evidence="3" id="KW-1185">Reference proteome</keyword>